<evidence type="ECO:0000313" key="2">
    <source>
        <dbReference type="EMBL" id="KFO33844.1"/>
    </source>
</evidence>
<dbReference type="AlphaFoldDB" id="A0A091DNY3"/>
<name>A0A091DNY3_FUKDA</name>
<proteinExistence type="predicted"/>
<evidence type="ECO:0000313" key="3">
    <source>
        <dbReference type="Proteomes" id="UP000028990"/>
    </source>
</evidence>
<dbReference type="Proteomes" id="UP000028990">
    <property type="component" value="Unassembled WGS sequence"/>
</dbReference>
<sequence>MNSKKGLHDAESHRPTMALDARPRSGDRFAHQDCYGPPPEFPLASSCPGIVHHLSGPNNMNLKSLRRLVKSIRLHWLGRKGITDTAHIGPRPESCQRE</sequence>
<reference evidence="2 3" key="1">
    <citation type="submission" date="2013-11" db="EMBL/GenBank/DDBJ databases">
        <title>The Damaraland mole rat (Fukomys damarensis) genome and evolution of African mole rats.</title>
        <authorList>
            <person name="Gladyshev V.N."/>
            <person name="Fang X."/>
        </authorList>
    </citation>
    <scope>NUCLEOTIDE SEQUENCE [LARGE SCALE GENOMIC DNA]</scope>
    <source>
        <tissue evidence="2">Liver</tissue>
    </source>
</reference>
<gene>
    <name evidence="2" type="ORF">H920_04838</name>
</gene>
<protein>
    <submittedName>
        <fullName evidence="2">Uncharacterized protein</fullName>
    </submittedName>
</protein>
<organism evidence="2 3">
    <name type="scientific">Fukomys damarensis</name>
    <name type="common">Damaraland mole rat</name>
    <name type="synonym">Cryptomys damarensis</name>
    <dbReference type="NCBI Taxonomy" id="885580"/>
    <lineage>
        <taxon>Eukaryota</taxon>
        <taxon>Metazoa</taxon>
        <taxon>Chordata</taxon>
        <taxon>Craniata</taxon>
        <taxon>Vertebrata</taxon>
        <taxon>Euteleostomi</taxon>
        <taxon>Mammalia</taxon>
        <taxon>Eutheria</taxon>
        <taxon>Euarchontoglires</taxon>
        <taxon>Glires</taxon>
        <taxon>Rodentia</taxon>
        <taxon>Hystricomorpha</taxon>
        <taxon>Bathyergidae</taxon>
        <taxon>Fukomys</taxon>
    </lineage>
</organism>
<evidence type="ECO:0000256" key="1">
    <source>
        <dbReference type="SAM" id="MobiDB-lite"/>
    </source>
</evidence>
<accession>A0A091DNY3</accession>
<feature type="compositionally biased region" description="Basic and acidic residues" evidence="1">
    <location>
        <begin position="1"/>
        <end position="14"/>
    </location>
</feature>
<keyword evidence="3" id="KW-1185">Reference proteome</keyword>
<feature type="compositionally biased region" description="Basic and acidic residues" evidence="1">
    <location>
        <begin position="21"/>
        <end position="31"/>
    </location>
</feature>
<dbReference type="EMBL" id="KN122054">
    <property type="protein sequence ID" value="KFO33844.1"/>
    <property type="molecule type" value="Genomic_DNA"/>
</dbReference>
<feature type="region of interest" description="Disordered" evidence="1">
    <location>
        <begin position="1"/>
        <end position="35"/>
    </location>
</feature>